<feature type="transmembrane region" description="Helical" evidence="8">
    <location>
        <begin position="696"/>
        <end position="721"/>
    </location>
</feature>
<dbReference type="OrthoDB" id="6614738at2759"/>
<organism evidence="10 11">
    <name type="scientific">Polypedilum vanderplanki</name>
    <name type="common">Sleeping chironomid midge</name>
    <dbReference type="NCBI Taxonomy" id="319348"/>
    <lineage>
        <taxon>Eukaryota</taxon>
        <taxon>Metazoa</taxon>
        <taxon>Ecdysozoa</taxon>
        <taxon>Arthropoda</taxon>
        <taxon>Hexapoda</taxon>
        <taxon>Insecta</taxon>
        <taxon>Pterygota</taxon>
        <taxon>Neoptera</taxon>
        <taxon>Endopterygota</taxon>
        <taxon>Diptera</taxon>
        <taxon>Nematocera</taxon>
        <taxon>Chironomoidea</taxon>
        <taxon>Chironomidae</taxon>
        <taxon>Chironominae</taxon>
        <taxon>Polypedilum</taxon>
        <taxon>Polypedilum</taxon>
    </lineage>
</organism>
<evidence type="ECO:0000256" key="7">
    <source>
        <dbReference type="ARBA" id="ARBA00023180"/>
    </source>
</evidence>
<gene>
    <name evidence="10" type="ORF">PVAND_001537</name>
</gene>
<dbReference type="Proteomes" id="UP001107558">
    <property type="component" value="Chromosome 3"/>
</dbReference>
<evidence type="ECO:0000313" key="11">
    <source>
        <dbReference type="Proteomes" id="UP001107558"/>
    </source>
</evidence>
<keyword evidence="2" id="KW-1003">Cell membrane</keyword>
<dbReference type="Gene3D" id="1.10.287.70">
    <property type="match status" value="1"/>
</dbReference>
<comment type="caution">
    <text evidence="10">The sequence shown here is derived from an EMBL/GenBank/DDBJ whole genome shotgun (WGS) entry which is preliminary data.</text>
</comment>
<evidence type="ECO:0000256" key="4">
    <source>
        <dbReference type="ARBA" id="ARBA00022989"/>
    </source>
</evidence>
<keyword evidence="5 8" id="KW-0472">Membrane</keyword>
<evidence type="ECO:0000256" key="5">
    <source>
        <dbReference type="ARBA" id="ARBA00023136"/>
    </source>
</evidence>
<feature type="transmembrane region" description="Helical" evidence="8">
    <location>
        <begin position="1162"/>
        <end position="1182"/>
    </location>
</feature>
<evidence type="ECO:0000256" key="6">
    <source>
        <dbReference type="ARBA" id="ARBA00023170"/>
    </source>
</evidence>
<sequence length="1405" mass="166374">MHLIYVNISSIPVKINLYLYLYLVNQNQIVCFQLTPAALIDLVLKLYGKKPFLLSLQRKIAHASSALKTFVHTEWNFGVENFEKLRNGLLPEDEETFSLQRKIEKDIDYYEVQILESVQPVSKPISNVIHEFYIAQNIKFDFIIYGETSNHINDIIDEVTKELEIPIKLTQIENLTNWNNFNDSAVNFIRSSENLKKLHKNSVEQSLTIITETSRKLKFLVYVEEILTFHNLETVVKEHNIVFALFNSDVCFFEFFITADESNVNLSASLLYGENHCKEFAPKLLNYFNINSKKWNQKLQNFDHFSNFYGCMINFVVIISNEFYFKDIGQHKLTEEMLEKIQLLHKYGNPKFGGSLHEIVETLAKIYNFSAHYTSVKLVPEQNDYIMLHTNNYKVPKHNFYLLSPSIINSDLDMHYTLPFTDVEYYYLISYNDLYNNYEKLLFPFDATTWLLLLFTFGLTFITIIVLRFASQYIRTIIYGKGVQTPGFNALSIFFGISQIKLPNESLCRFVLLNFIWFCLMFRTCWQSKTFEFMTTDMRKPLPASIEDFKKMNYTIILSNIDTTKKQHDKLISGREIPNIRNTTVDEFFDLYKQALNGKSIAKYAFFLGESDHRLLNSTYGVSLPRMENDDIRSEIVFGTMKNGMLIEHLTYVLDKFIPIGIIKHLDDFAKWYLHRKLEVEPEDPRKILSMSDLEFGFVIFLGFLSLAIFAFFLEILSLFVRRQLRKLLILFEFLKVLRQRLKDYHDKCHDVLSKESLNFDSHETKLTNSISKAISDVIHEFYIAQNIKFDFIIYGETSNHINDIIDEDTKEMNKEIPTTVKHIENINDWNHLISNSAIFFIKSVENVKALHMRSLQIYQDHSKLTTVTFKKLKFLVYVEEIQTFQNLKDAVRELNFTFSIHTSDIRYFEFFITADEKFVNLSANLLYSEDHCGQFKPEFLNSFNISAQKWNQKLQNFDHFNNFHGCIVNFLFPYSEGFYIKDFGHHKFTDNVRKKLSFQLNSGNSKYGGSLHEIAETLAKLYNFSSHYTIYGCRPEDKDYKLFPTKNFNTSLWNYYAFTTDYYNGSLDFHHTLPFTDVEYYYLISYNDFYNNYEKLLFPFDATTWLLLLFTFGLTFITILVLRFTSQYVRTIIYGKDVKTPGFNALSIFFGISQIKLPTELFCRIILILFIWFCLIFRTCWQSKMFEFMTTDMRKPLPASIDDLKEMNYTIVLPQFQDIYRLHDELIRGRERPKFIKMEEKGSIELYKDVLDGKIKTKYAFFIRIIEHYLYNSTYGKSLPKMENESIKKEKIFTMIKNSMLVEHLTYIMERLIPTGIIKQLDDYGNWYLHRKLEVEPEDTKRILSMSDLEFGFVIFLGFMSLAIFVFICELHALYVRRQMRKLLGFYEFVRVIRERLKDYHDKW</sequence>
<dbReference type="PANTHER" id="PTHR42643:SF30">
    <property type="entry name" value="IONOTROPIC RECEPTOR 40A-RELATED"/>
    <property type="match status" value="1"/>
</dbReference>
<keyword evidence="4 8" id="KW-1133">Transmembrane helix</keyword>
<name>A0A9J6BPH9_POLVA</name>
<evidence type="ECO:0000256" key="1">
    <source>
        <dbReference type="ARBA" id="ARBA00004651"/>
    </source>
</evidence>
<proteinExistence type="predicted"/>
<evidence type="ECO:0000313" key="10">
    <source>
        <dbReference type="EMBL" id="KAG5671334.1"/>
    </source>
</evidence>
<reference evidence="10" key="1">
    <citation type="submission" date="2021-03" db="EMBL/GenBank/DDBJ databases">
        <title>Chromosome level genome of the anhydrobiotic midge Polypedilum vanderplanki.</title>
        <authorList>
            <person name="Yoshida Y."/>
            <person name="Kikawada T."/>
            <person name="Gusev O."/>
        </authorList>
    </citation>
    <scope>NUCLEOTIDE SEQUENCE</scope>
    <source>
        <strain evidence="10">NIAS01</strain>
        <tissue evidence="10">Whole body or cell culture</tissue>
    </source>
</reference>
<evidence type="ECO:0000259" key="9">
    <source>
        <dbReference type="Pfam" id="PF03015"/>
    </source>
</evidence>
<keyword evidence="7" id="KW-0325">Glycoprotein</keyword>
<keyword evidence="3 8" id="KW-0812">Transmembrane</keyword>
<dbReference type="EMBL" id="JADBJN010000003">
    <property type="protein sequence ID" value="KAG5671334.1"/>
    <property type="molecule type" value="Genomic_DNA"/>
</dbReference>
<feature type="domain" description="Fatty acyl-CoA reductase C-terminal" evidence="9">
    <location>
        <begin position="32"/>
        <end position="109"/>
    </location>
</feature>
<evidence type="ECO:0000256" key="2">
    <source>
        <dbReference type="ARBA" id="ARBA00022475"/>
    </source>
</evidence>
<feature type="transmembrane region" description="Helical" evidence="8">
    <location>
        <begin position="1352"/>
        <end position="1376"/>
    </location>
</feature>
<dbReference type="CDD" id="cd09071">
    <property type="entry name" value="FAR_C"/>
    <property type="match status" value="1"/>
</dbReference>
<protein>
    <recommendedName>
        <fullName evidence="9">Fatty acyl-CoA reductase C-terminal domain-containing protein</fullName>
    </recommendedName>
</protein>
<comment type="subcellular location">
    <subcellularLocation>
        <location evidence="1">Cell membrane</location>
        <topology evidence="1">Multi-pass membrane protein</topology>
    </subcellularLocation>
</comment>
<keyword evidence="11" id="KW-1185">Reference proteome</keyword>
<feature type="transmembrane region" description="Helical" evidence="8">
    <location>
        <begin position="450"/>
        <end position="470"/>
    </location>
</feature>
<dbReference type="InterPro" id="IPR052192">
    <property type="entry name" value="Insect_Ionotropic_Sensory_Rcpt"/>
</dbReference>
<accession>A0A9J6BPH9</accession>
<evidence type="ECO:0000256" key="8">
    <source>
        <dbReference type="SAM" id="Phobius"/>
    </source>
</evidence>
<dbReference type="PANTHER" id="PTHR42643">
    <property type="entry name" value="IONOTROPIC RECEPTOR 20A-RELATED"/>
    <property type="match status" value="1"/>
</dbReference>
<evidence type="ECO:0000256" key="3">
    <source>
        <dbReference type="ARBA" id="ARBA00022692"/>
    </source>
</evidence>
<dbReference type="GO" id="GO:0005886">
    <property type="term" value="C:plasma membrane"/>
    <property type="evidence" value="ECO:0007669"/>
    <property type="project" value="UniProtKB-SubCell"/>
</dbReference>
<dbReference type="Pfam" id="PF03015">
    <property type="entry name" value="Sterile"/>
    <property type="match status" value="1"/>
</dbReference>
<feature type="transmembrane region" description="Helical" evidence="8">
    <location>
        <begin position="1106"/>
        <end position="1127"/>
    </location>
</feature>
<dbReference type="InterPro" id="IPR033640">
    <property type="entry name" value="FAR_C"/>
</dbReference>
<keyword evidence="6" id="KW-0675">Receptor</keyword>